<sequence length="96" mass="10536">MGAVASLLLTFLSSLFLFFSSSGDSYNFFVDADDPSQYGIAEMVRASVECRSPRSIACNQNTQAHWQVENRIREVGWIAWAVVAGKAAEAKTSINQ</sequence>
<dbReference type="Proteomes" id="UP000324022">
    <property type="component" value="Unassembled WGS sequence"/>
</dbReference>
<protein>
    <submittedName>
        <fullName evidence="2">Uncharacterized protein</fullName>
    </submittedName>
</protein>
<gene>
    <name evidence="2" type="ORF">UTRI_10000</name>
</gene>
<evidence type="ECO:0000313" key="3">
    <source>
        <dbReference type="Proteomes" id="UP000324022"/>
    </source>
</evidence>
<evidence type="ECO:0000313" key="2">
    <source>
        <dbReference type="EMBL" id="SPO19632.1"/>
    </source>
</evidence>
<dbReference type="AlphaFoldDB" id="A0A5C3DNW0"/>
<feature type="chain" id="PRO_5023126256" evidence="1">
    <location>
        <begin position="24"/>
        <end position="96"/>
    </location>
</feature>
<name>A0A5C3DNW0_9BASI</name>
<keyword evidence="3" id="KW-1185">Reference proteome</keyword>
<feature type="signal peptide" evidence="1">
    <location>
        <begin position="1"/>
        <end position="23"/>
    </location>
</feature>
<dbReference type="EMBL" id="OOIN01000001">
    <property type="protein sequence ID" value="SPO19632.1"/>
    <property type="molecule type" value="Genomic_DNA"/>
</dbReference>
<organism evidence="2 3">
    <name type="scientific">Ustilago trichophora</name>
    <dbReference type="NCBI Taxonomy" id="86804"/>
    <lineage>
        <taxon>Eukaryota</taxon>
        <taxon>Fungi</taxon>
        <taxon>Dikarya</taxon>
        <taxon>Basidiomycota</taxon>
        <taxon>Ustilaginomycotina</taxon>
        <taxon>Ustilaginomycetes</taxon>
        <taxon>Ustilaginales</taxon>
        <taxon>Ustilaginaceae</taxon>
        <taxon>Ustilago</taxon>
    </lineage>
</organism>
<evidence type="ECO:0000256" key="1">
    <source>
        <dbReference type="SAM" id="SignalP"/>
    </source>
</evidence>
<reference evidence="2 3" key="1">
    <citation type="submission" date="2018-03" db="EMBL/GenBank/DDBJ databases">
        <authorList>
            <person name="Guldener U."/>
        </authorList>
    </citation>
    <scope>NUCLEOTIDE SEQUENCE [LARGE SCALE GENOMIC DNA]</scope>
    <source>
        <strain evidence="2 3">NBRC100155</strain>
    </source>
</reference>
<keyword evidence="1" id="KW-0732">Signal</keyword>
<accession>A0A5C3DNW0</accession>
<proteinExistence type="predicted"/>